<evidence type="ECO:0000313" key="1">
    <source>
        <dbReference type="EMBL" id="KAL0943522.1"/>
    </source>
</evidence>
<evidence type="ECO:0000313" key="2">
    <source>
        <dbReference type="Proteomes" id="UP000805649"/>
    </source>
</evidence>
<dbReference type="Proteomes" id="UP000805649">
    <property type="component" value="Unassembled WGS sequence"/>
</dbReference>
<comment type="caution">
    <text evidence="1">The sequence shown here is derived from an EMBL/GenBank/DDBJ whole genome shotgun (WGS) entry which is preliminary data.</text>
</comment>
<sequence length="271" mass="30120">MKIPSITLQFFYLSFLCANAVESTNIELDLIFPPNNTAWKGTYPFPLVFAVRNAAVAWNHTLHFSYDLLPINGTPAVVDRGGFFPRQSDGSIPWTSEPPSDTFLVINSTNFLVNITNTAFILRWTFGIWNNCTKETRPSIWSQGVIDGHILFNISEFAPKPDISAAVCPQHLHTMGFEGTEDWNPLEWEHGCPVLADPAPHGDPCGFAMKQEDIREQVEAEMSRRASCSNGTWPNITGPCLSGARSFQAACERYWLLVSLAILSSLLLVLA</sequence>
<dbReference type="EMBL" id="VUJX02000001">
    <property type="protein sequence ID" value="KAL0943522.1"/>
    <property type="molecule type" value="Genomic_DNA"/>
</dbReference>
<reference evidence="1 2" key="1">
    <citation type="journal article" date="2020" name="Phytopathology">
        <title>Genome Sequence Resources of Colletotrichum truncatum, C. plurivorum, C. musicola, and C. sojae: Four Species Pathogenic to Soybean (Glycine max).</title>
        <authorList>
            <person name="Rogerio F."/>
            <person name="Boufleur T.R."/>
            <person name="Ciampi-Guillardi M."/>
            <person name="Sukno S.A."/>
            <person name="Thon M.R."/>
            <person name="Massola Junior N.S."/>
            <person name="Baroncelli R."/>
        </authorList>
    </citation>
    <scope>NUCLEOTIDE SEQUENCE [LARGE SCALE GENOMIC DNA]</scope>
    <source>
        <strain evidence="1 2">CMES1059</strain>
    </source>
</reference>
<keyword evidence="2" id="KW-1185">Reference proteome</keyword>
<accession>A0ACC3ZHW6</accession>
<name>A0ACC3ZHW6_COLTU</name>
<proteinExistence type="predicted"/>
<organism evidence="1 2">
    <name type="scientific">Colletotrichum truncatum</name>
    <name type="common">Anthracnose fungus</name>
    <name type="synonym">Colletotrichum capsici</name>
    <dbReference type="NCBI Taxonomy" id="5467"/>
    <lineage>
        <taxon>Eukaryota</taxon>
        <taxon>Fungi</taxon>
        <taxon>Dikarya</taxon>
        <taxon>Ascomycota</taxon>
        <taxon>Pezizomycotina</taxon>
        <taxon>Sordariomycetes</taxon>
        <taxon>Hypocreomycetidae</taxon>
        <taxon>Glomerellales</taxon>
        <taxon>Glomerellaceae</taxon>
        <taxon>Colletotrichum</taxon>
        <taxon>Colletotrichum truncatum species complex</taxon>
    </lineage>
</organism>
<protein>
    <submittedName>
        <fullName evidence="1">Uncharacterized protein</fullName>
    </submittedName>
</protein>
<gene>
    <name evidence="1" type="ORF">CTRU02_201409</name>
</gene>